<dbReference type="STRING" id="946333.A4W93_18440"/>
<evidence type="ECO:0000313" key="1">
    <source>
        <dbReference type="EMBL" id="ARN21712.1"/>
    </source>
</evidence>
<evidence type="ECO:0000313" key="2">
    <source>
        <dbReference type="Proteomes" id="UP000193427"/>
    </source>
</evidence>
<keyword evidence="2" id="KW-1185">Reference proteome</keyword>
<dbReference type="Proteomes" id="UP000193427">
    <property type="component" value="Chromosome"/>
</dbReference>
<proteinExistence type="predicted"/>
<dbReference type="OrthoDB" id="194359at2"/>
<organism evidence="1 2">
    <name type="scientific">Piscinibacter gummiphilus</name>
    <dbReference type="NCBI Taxonomy" id="946333"/>
    <lineage>
        <taxon>Bacteria</taxon>
        <taxon>Pseudomonadati</taxon>
        <taxon>Pseudomonadota</taxon>
        <taxon>Betaproteobacteria</taxon>
        <taxon>Burkholderiales</taxon>
        <taxon>Sphaerotilaceae</taxon>
        <taxon>Piscinibacter</taxon>
    </lineage>
</organism>
<dbReference type="RefSeq" id="WP_085752006.1">
    <property type="nucleotide sequence ID" value="NZ_BSPR01000011.1"/>
</dbReference>
<sequence length="182" mass="19156">MELKPQDLLVLLKVAAHPPQRWTYAALGTALAMSASEVHASVKRAVASGLAVAPGRGEWSPVRPSLLEFVLHGARYIWPATPGPVKRGVPTAFGAEPLASKLTAAPGEAPVWAHTAGSAKGPTLSPIYRTAPQAALTDPALHRLLALLDALRTGRARERALAVQLMEAELMKFDSGVASAHQ</sequence>
<protein>
    <submittedName>
        <fullName evidence="1">Uncharacterized protein</fullName>
    </submittedName>
</protein>
<gene>
    <name evidence="1" type="ORF">A4W93_18440</name>
</gene>
<accession>A0A1W6LBS8</accession>
<dbReference type="AlphaFoldDB" id="A0A1W6LBS8"/>
<reference evidence="1 2" key="1">
    <citation type="submission" date="2016-04" db="EMBL/GenBank/DDBJ databases">
        <title>Complete genome sequence of natural rubber-degrading, novel Gram-negative bacterium, Rhizobacter gummiphilus strain NS21.</title>
        <authorList>
            <person name="Tabata M."/>
            <person name="Kasai D."/>
            <person name="Fukuda M."/>
        </authorList>
    </citation>
    <scope>NUCLEOTIDE SEQUENCE [LARGE SCALE GENOMIC DNA]</scope>
    <source>
        <strain evidence="1 2">NS21</strain>
    </source>
</reference>
<dbReference type="KEGG" id="rgu:A4W93_18440"/>
<dbReference type="EMBL" id="CP015118">
    <property type="protein sequence ID" value="ARN21712.1"/>
    <property type="molecule type" value="Genomic_DNA"/>
</dbReference>
<name>A0A1W6LBS8_9BURK</name>